<name>A0A395XIL6_9FIRM</name>
<comment type="caution">
    <text evidence="1">The sequence shown here is derived from an EMBL/GenBank/DDBJ whole genome shotgun (WGS) entry which is preliminary data.</text>
</comment>
<sequence>MLISPFHQSVNIFMTTYEKLGNFTPIYDKSWGIWGVTLFPTPSLIFPQLRYQIAIINDKFQFTPQV</sequence>
<evidence type="ECO:0000313" key="1">
    <source>
        <dbReference type="EMBL" id="RGW51287.1"/>
    </source>
</evidence>
<dbReference type="Proteomes" id="UP000266376">
    <property type="component" value="Unassembled WGS sequence"/>
</dbReference>
<dbReference type="AlphaFoldDB" id="A0A395XIL6"/>
<reference evidence="1 2" key="1">
    <citation type="submission" date="2018-08" db="EMBL/GenBank/DDBJ databases">
        <title>A genome reference for cultivated species of the human gut microbiota.</title>
        <authorList>
            <person name="Zou Y."/>
            <person name="Xue W."/>
            <person name="Luo G."/>
        </authorList>
    </citation>
    <scope>NUCLEOTIDE SEQUENCE [LARGE SCALE GENOMIC DNA]</scope>
    <source>
        <strain evidence="1 2">AF12-11</strain>
    </source>
</reference>
<accession>A0A395XIL6</accession>
<gene>
    <name evidence="1" type="ORF">DWV67_12000</name>
</gene>
<dbReference type="EMBL" id="QSAJ01000032">
    <property type="protein sequence ID" value="RGW51287.1"/>
    <property type="molecule type" value="Genomic_DNA"/>
</dbReference>
<organism evidence="1 2">
    <name type="scientific">Dorea formicigenerans</name>
    <dbReference type="NCBI Taxonomy" id="39486"/>
    <lineage>
        <taxon>Bacteria</taxon>
        <taxon>Bacillati</taxon>
        <taxon>Bacillota</taxon>
        <taxon>Clostridia</taxon>
        <taxon>Lachnospirales</taxon>
        <taxon>Lachnospiraceae</taxon>
        <taxon>Dorea</taxon>
    </lineage>
</organism>
<protein>
    <submittedName>
        <fullName evidence="1">Uncharacterized protein</fullName>
    </submittedName>
</protein>
<evidence type="ECO:0000313" key="2">
    <source>
        <dbReference type="Proteomes" id="UP000266376"/>
    </source>
</evidence>
<proteinExistence type="predicted"/>